<keyword evidence="2" id="KW-0507">mRNA processing</keyword>
<comment type="caution">
    <text evidence="8">The sequence shown here is derived from an EMBL/GenBank/DDBJ whole genome shotgun (WGS) entry which is preliminary data.</text>
</comment>
<evidence type="ECO:0000256" key="1">
    <source>
        <dbReference type="ARBA" id="ARBA00004123"/>
    </source>
</evidence>
<proteinExistence type="predicted"/>
<dbReference type="CDD" id="cd24162">
    <property type="entry name" value="Prp3_C"/>
    <property type="match status" value="1"/>
</dbReference>
<sequence>MSDLPFVYPQPHTPLSKPTPFRATDEGSDEGEKRVRITSSVPLPPPTVISQTNVHQQSFVDPRLETGSRRSRKGGLNFVDDQRYTKKAERLRNKELAQRVQAFMMNQGQVSLLNKASMLDDDGTITFGDFGTMKPQVIPQGEFEWWDQPFCTPSESLPTDEVEEQPSLSSYWDRYKLTNQSQINGSFNFSSITGKIVVPPPIPAPDPKMELPPLTIELTKKERRKIRHRERMQRTRDIQDKIRCGLLPPPPPKVKLSNMARVLTNELMANPTLIEKKVREEQIKRAQQHHERNQERKLTKEERKQKILKKAHEDVKKGVYLALFFVVDLTNPKLQYRVRTNAKEYHVSGVCLMVGGGVNLIVAEGGEKALKSYTRRLLEGVNWKMDRPIPPEGSVLPDPSTLIPVDQNRCELIWRGLVKKQTYRDFRIETVNSPQAARNVLNSVNLGFLWEAFVKHSASDASFSHFEE</sequence>
<dbReference type="InterPro" id="IPR027104">
    <property type="entry name" value="Prp3"/>
</dbReference>
<keyword evidence="3" id="KW-0508">mRNA splicing</keyword>
<keyword evidence="9" id="KW-1185">Reference proteome</keyword>
<dbReference type="PANTHER" id="PTHR14212">
    <property type="entry name" value="U4/U6-ASSOCIATED RNA SPLICING FACTOR-RELATED"/>
    <property type="match status" value="1"/>
</dbReference>
<comment type="subcellular location">
    <subcellularLocation>
        <location evidence="1">Nucleus</location>
    </subcellularLocation>
</comment>
<dbReference type="GO" id="GO:1990904">
    <property type="term" value="C:ribonucleoprotein complex"/>
    <property type="evidence" value="ECO:0007669"/>
    <property type="project" value="UniProtKB-KW"/>
</dbReference>
<evidence type="ECO:0000259" key="7">
    <source>
        <dbReference type="Pfam" id="PF08572"/>
    </source>
</evidence>
<dbReference type="PANTHER" id="PTHR14212:SF0">
    <property type="entry name" value="U4_U6 SMALL NUCLEAR RIBONUCLEOPROTEIN PRP3"/>
    <property type="match status" value="1"/>
</dbReference>
<dbReference type="Pfam" id="PF06544">
    <property type="entry name" value="Prp3_C"/>
    <property type="match status" value="1"/>
</dbReference>
<reference evidence="8 9" key="1">
    <citation type="journal article" date="2022" name="bioRxiv">
        <title>Genomics of Preaxostyla Flagellates Illuminates Evolutionary Transitions and the Path Towards Mitochondrial Loss.</title>
        <authorList>
            <person name="Novak L.V.F."/>
            <person name="Treitli S.C."/>
            <person name="Pyrih J."/>
            <person name="Halakuc P."/>
            <person name="Pipaliya S.V."/>
            <person name="Vacek V."/>
            <person name="Brzon O."/>
            <person name="Soukal P."/>
            <person name="Eme L."/>
            <person name="Dacks J.B."/>
            <person name="Karnkowska A."/>
            <person name="Elias M."/>
            <person name="Hampl V."/>
        </authorList>
    </citation>
    <scope>NUCLEOTIDE SEQUENCE [LARGE SCALE GENOMIC DNA]</scope>
    <source>
        <strain evidence="8">NAU3</strain>
        <tissue evidence="8">Gut</tissue>
    </source>
</reference>
<dbReference type="Pfam" id="PF08572">
    <property type="entry name" value="PRP3"/>
    <property type="match status" value="1"/>
</dbReference>
<evidence type="ECO:0000256" key="4">
    <source>
        <dbReference type="ARBA" id="ARBA00023242"/>
    </source>
</evidence>
<feature type="domain" description="Pre-mRNA-splicing factor 3" evidence="7">
    <location>
        <begin position="58"/>
        <end position="299"/>
    </location>
</feature>
<organism evidence="8 9">
    <name type="scientific">Blattamonas nauphoetae</name>
    <dbReference type="NCBI Taxonomy" id="2049346"/>
    <lineage>
        <taxon>Eukaryota</taxon>
        <taxon>Metamonada</taxon>
        <taxon>Preaxostyla</taxon>
        <taxon>Oxymonadida</taxon>
        <taxon>Blattamonas</taxon>
    </lineage>
</organism>
<dbReference type="EMBL" id="JARBJD010000011">
    <property type="protein sequence ID" value="KAK2962435.1"/>
    <property type="molecule type" value="Genomic_DNA"/>
</dbReference>
<dbReference type="InterPro" id="IPR013881">
    <property type="entry name" value="Pre-mRNA_splic_Prp3_dom"/>
</dbReference>
<accession>A0ABQ9YFJ8</accession>
<evidence type="ECO:0000256" key="5">
    <source>
        <dbReference type="SAM" id="MobiDB-lite"/>
    </source>
</evidence>
<feature type="region of interest" description="Disordered" evidence="5">
    <location>
        <begin position="282"/>
        <end position="303"/>
    </location>
</feature>
<keyword evidence="8" id="KW-0687">Ribonucleoprotein</keyword>
<evidence type="ECO:0000313" key="9">
    <source>
        <dbReference type="Proteomes" id="UP001281761"/>
    </source>
</evidence>
<feature type="region of interest" description="Disordered" evidence="5">
    <location>
        <begin position="1"/>
        <end position="49"/>
    </location>
</feature>
<evidence type="ECO:0000259" key="6">
    <source>
        <dbReference type="Pfam" id="PF06544"/>
    </source>
</evidence>
<feature type="domain" description="Small nuclear ribonucleoprotein Prp3 C-terminal" evidence="6">
    <location>
        <begin position="323"/>
        <end position="452"/>
    </location>
</feature>
<dbReference type="InterPro" id="IPR010541">
    <property type="entry name" value="Prp3_C"/>
</dbReference>
<keyword evidence="4" id="KW-0539">Nucleus</keyword>
<name>A0ABQ9YFJ8_9EUKA</name>
<gene>
    <name evidence="8" type="ORF">BLNAU_2678</name>
</gene>
<evidence type="ECO:0000313" key="8">
    <source>
        <dbReference type="EMBL" id="KAK2962435.1"/>
    </source>
</evidence>
<protein>
    <submittedName>
        <fullName evidence="8">U4/U6 small nuclear ribonucleoprotein Prp3</fullName>
    </submittedName>
</protein>
<evidence type="ECO:0000256" key="2">
    <source>
        <dbReference type="ARBA" id="ARBA00022664"/>
    </source>
</evidence>
<dbReference type="Proteomes" id="UP001281761">
    <property type="component" value="Unassembled WGS sequence"/>
</dbReference>
<evidence type="ECO:0000256" key="3">
    <source>
        <dbReference type="ARBA" id="ARBA00023187"/>
    </source>
</evidence>